<gene>
    <name evidence="1" type="ORF">GCM10011398_31700</name>
</gene>
<sequence>MKLSREQFNLAKNFIKTQARYIDKALFDFHFESGDPEEVAKELKKFQNNDGGFGNAIEPDFRLPNSSPMATTIGMQYAKEINLHTDHAIVNQAINYLLTNYDEDERRWHAVPKEVNEFAHAPWWHFDIEKNRCGVEDTWANPSAEIASYFNLYNSLVSKDFLDMINLLALDELTELPEQIEMHDFACYQRLLDTAPPSIAETILQCLEKSVAITNFDKSKWSDYGITPLHVCLSPDSPFYKFVKEEMEENLDYVINNFTSEGSWNPNWSWFGQYDEEWNHAKNEWKGYITLRNLLTLRSFDRIEGVSN</sequence>
<comment type="caution">
    <text evidence="1">The sequence shown here is derived from an EMBL/GenBank/DDBJ whole genome shotgun (WGS) entry which is preliminary data.</text>
</comment>
<keyword evidence="2" id="KW-1185">Reference proteome</keyword>
<reference evidence="1" key="2">
    <citation type="submission" date="2020-09" db="EMBL/GenBank/DDBJ databases">
        <authorList>
            <person name="Sun Q."/>
            <person name="Zhou Y."/>
        </authorList>
    </citation>
    <scope>NUCLEOTIDE SEQUENCE</scope>
    <source>
        <strain evidence="1">CGMCC 1.12754</strain>
    </source>
</reference>
<organism evidence="1 2">
    <name type="scientific">Virgibacillus oceani</name>
    <dbReference type="NCBI Taxonomy" id="1479511"/>
    <lineage>
        <taxon>Bacteria</taxon>
        <taxon>Bacillati</taxon>
        <taxon>Bacillota</taxon>
        <taxon>Bacilli</taxon>
        <taxon>Bacillales</taxon>
        <taxon>Bacillaceae</taxon>
        <taxon>Virgibacillus</taxon>
    </lineage>
</organism>
<dbReference type="AlphaFoldDB" id="A0A917HMR0"/>
<dbReference type="RefSeq" id="WP_188456350.1">
    <property type="nucleotide sequence ID" value="NZ_BMFR01000017.1"/>
</dbReference>
<evidence type="ECO:0008006" key="3">
    <source>
        <dbReference type="Google" id="ProtNLM"/>
    </source>
</evidence>
<dbReference type="EMBL" id="BMFR01000017">
    <property type="protein sequence ID" value="GGG83806.1"/>
    <property type="molecule type" value="Genomic_DNA"/>
</dbReference>
<dbReference type="SUPFAM" id="SSF48239">
    <property type="entry name" value="Terpenoid cyclases/Protein prenyltransferases"/>
    <property type="match status" value="1"/>
</dbReference>
<accession>A0A917HMR0</accession>
<proteinExistence type="predicted"/>
<evidence type="ECO:0000313" key="1">
    <source>
        <dbReference type="EMBL" id="GGG83806.1"/>
    </source>
</evidence>
<reference evidence="1" key="1">
    <citation type="journal article" date="2014" name="Int. J. Syst. Evol. Microbiol.">
        <title>Complete genome sequence of Corynebacterium casei LMG S-19264T (=DSM 44701T), isolated from a smear-ripened cheese.</title>
        <authorList>
            <consortium name="US DOE Joint Genome Institute (JGI-PGF)"/>
            <person name="Walter F."/>
            <person name="Albersmeier A."/>
            <person name="Kalinowski J."/>
            <person name="Ruckert C."/>
        </authorList>
    </citation>
    <scope>NUCLEOTIDE SEQUENCE</scope>
    <source>
        <strain evidence="1">CGMCC 1.12754</strain>
    </source>
</reference>
<evidence type="ECO:0000313" key="2">
    <source>
        <dbReference type="Proteomes" id="UP000622860"/>
    </source>
</evidence>
<name>A0A917HMR0_9BACI</name>
<dbReference type="Proteomes" id="UP000622860">
    <property type="component" value="Unassembled WGS sequence"/>
</dbReference>
<dbReference type="InterPro" id="IPR008930">
    <property type="entry name" value="Terpenoid_cyclase/PrenylTrfase"/>
</dbReference>
<protein>
    <recommendedName>
        <fullName evidence="3">Prenyltransferase</fullName>
    </recommendedName>
</protein>